<dbReference type="Pfam" id="PF04972">
    <property type="entry name" value="BON"/>
    <property type="match status" value="1"/>
</dbReference>
<dbReference type="PANTHER" id="PTHR34606">
    <property type="entry name" value="BON DOMAIN-CONTAINING PROTEIN"/>
    <property type="match status" value="1"/>
</dbReference>
<evidence type="ECO:0000259" key="2">
    <source>
        <dbReference type="PROSITE" id="PS50914"/>
    </source>
</evidence>
<dbReference type="InterPro" id="IPR014004">
    <property type="entry name" value="Transpt-assoc_nodulatn_dom_bac"/>
</dbReference>
<dbReference type="PANTHER" id="PTHR34606:SF15">
    <property type="entry name" value="BON DOMAIN-CONTAINING PROTEIN"/>
    <property type="match status" value="1"/>
</dbReference>
<feature type="region of interest" description="Disordered" evidence="1">
    <location>
        <begin position="1"/>
        <end position="24"/>
    </location>
</feature>
<feature type="region of interest" description="Disordered" evidence="1">
    <location>
        <begin position="127"/>
        <end position="149"/>
    </location>
</feature>
<dbReference type="InterPro" id="IPR051686">
    <property type="entry name" value="Lipoprotein_DolP"/>
</dbReference>
<feature type="region of interest" description="Disordered" evidence="1">
    <location>
        <begin position="52"/>
        <end position="97"/>
    </location>
</feature>
<feature type="compositionally biased region" description="Basic residues" evidence="1">
    <location>
        <begin position="1"/>
        <end position="18"/>
    </location>
</feature>
<name>A0ABT5E3A7_9BACT</name>
<dbReference type="InterPro" id="IPR007055">
    <property type="entry name" value="BON_dom"/>
</dbReference>
<evidence type="ECO:0000313" key="4">
    <source>
        <dbReference type="Proteomes" id="UP001221686"/>
    </source>
</evidence>
<comment type="caution">
    <text evidence="3">The sequence shown here is derived from an EMBL/GenBank/DDBJ whole genome shotgun (WGS) entry which is preliminary data.</text>
</comment>
<protein>
    <submittedName>
        <fullName evidence="3">BON domain-containing protein</fullName>
    </submittedName>
</protein>
<feature type="domain" description="BON" evidence="2">
    <location>
        <begin position="154"/>
        <end position="222"/>
    </location>
</feature>
<feature type="compositionally biased region" description="Basic and acidic residues" evidence="1">
    <location>
        <begin position="236"/>
        <end position="248"/>
    </location>
</feature>
<evidence type="ECO:0000313" key="3">
    <source>
        <dbReference type="EMBL" id="MDC0720352.1"/>
    </source>
</evidence>
<proteinExistence type="predicted"/>
<dbReference type="RefSeq" id="WP_272088860.1">
    <property type="nucleotide sequence ID" value="NZ_JAQNDL010000003.1"/>
</dbReference>
<sequence length="281" mass="32173">MQNKTHHHREHRHGHKGRRDLGETRGLLARAVDRVRAWLGDEDASGRLKLDARRSRRDARIQARAERREHMRQEIEERRRSAKRHHRERMAGAPPLSFIPSPQTWPWQFMGRGAPWPPNPESYYQQSLPPGVRGRPLQRRGRFTGRGPRGYVRPDARIVEDINEALTYSPHIDASDIVVRVDSGDVVLSGSVDDRYIKRLVEELIEDVAGVRDVQNDLHVETRDLQGAGGMHRSSARRDDRGAQRRDMTVGQDFEDLETSNLNTGQESCARKHRGGSFSGT</sequence>
<dbReference type="Proteomes" id="UP001221686">
    <property type="component" value="Unassembled WGS sequence"/>
</dbReference>
<reference evidence="3 4" key="1">
    <citation type="submission" date="2022-11" db="EMBL/GenBank/DDBJ databases">
        <title>Minimal conservation of predation-associated metabolite biosynthetic gene clusters underscores biosynthetic potential of Myxococcota including descriptions for ten novel species: Archangium lansinium sp. nov., Myxococcus landrumus sp. nov., Nannocystis bai.</title>
        <authorList>
            <person name="Ahearne A."/>
            <person name="Stevens C."/>
            <person name="Dowd S."/>
        </authorList>
    </citation>
    <scope>NUCLEOTIDE SEQUENCE [LARGE SCALE GENOMIC DNA]</scope>
    <source>
        <strain evidence="3 4">BB15-2</strain>
    </source>
</reference>
<dbReference type="PROSITE" id="PS50914">
    <property type="entry name" value="BON"/>
    <property type="match status" value="1"/>
</dbReference>
<feature type="region of interest" description="Disordered" evidence="1">
    <location>
        <begin position="222"/>
        <end position="281"/>
    </location>
</feature>
<evidence type="ECO:0000256" key="1">
    <source>
        <dbReference type="SAM" id="MobiDB-lite"/>
    </source>
</evidence>
<dbReference type="Gene3D" id="3.30.1340.30">
    <property type="match status" value="1"/>
</dbReference>
<feature type="compositionally biased region" description="Basic and acidic residues" evidence="1">
    <location>
        <begin position="52"/>
        <end position="79"/>
    </location>
</feature>
<dbReference type="EMBL" id="JAQNDL010000003">
    <property type="protein sequence ID" value="MDC0720352.1"/>
    <property type="molecule type" value="Genomic_DNA"/>
</dbReference>
<accession>A0ABT5E3A7</accession>
<dbReference type="SMART" id="SM00749">
    <property type="entry name" value="BON"/>
    <property type="match status" value="1"/>
</dbReference>
<gene>
    <name evidence="3" type="ORF">POL25_25855</name>
</gene>
<keyword evidence="4" id="KW-1185">Reference proteome</keyword>
<organism evidence="3 4">
    <name type="scientific">Nannocystis bainbridge</name>
    <dbReference type="NCBI Taxonomy" id="2995303"/>
    <lineage>
        <taxon>Bacteria</taxon>
        <taxon>Pseudomonadati</taxon>
        <taxon>Myxococcota</taxon>
        <taxon>Polyangia</taxon>
        <taxon>Nannocystales</taxon>
        <taxon>Nannocystaceae</taxon>
        <taxon>Nannocystis</taxon>
    </lineage>
</organism>